<gene>
    <name evidence="1" type="ordered locus">Clocel_4016</name>
</gene>
<proteinExistence type="predicted"/>
<dbReference type="STRING" id="573061.Clocel_4016"/>
<evidence type="ECO:0000313" key="1">
    <source>
        <dbReference type="EMBL" id="ADL53679.1"/>
    </source>
</evidence>
<dbReference type="OrthoDB" id="2184132at2"/>
<dbReference type="AlphaFoldDB" id="D9SLP2"/>
<dbReference type="RefSeq" id="WP_010074026.1">
    <property type="nucleotide sequence ID" value="NC_014393.1"/>
</dbReference>
<evidence type="ECO:0000313" key="2">
    <source>
        <dbReference type="Proteomes" id="UP000002730"/>
    </source>
</evidence>
<name>D9SLP2_CLOC7</name>
<organism evidence="1 2">
    <name type="scientific">Clostridium cellulovorans (strain ATCC 35296 / DSM 3052 / OCM 3 / 743B)</name>
    <dbReference type="NCBI Taxonomy" id="573061"/>
    <lineage>
        <taxon>Bacteria</taxon>
        <taxon>Bacillati</taxon>
        <taxon>Bacillota</taxon>
        <taxon>Clostridia</taxon>
        <taxon>Eubacteriales</taxon>
        <taxon>Clostridiaceae</taxon>
        <taxon>Clostridium</taxon>
    </lineage>
</organism>
<dbReference type="EMBL" id="CP002160">
    <property type="protein sequence ID" value="ADL53679.1"/>
    <property type="molecule type" value="Genomic_DNA"/>
</dbReference>
<protein>
    <submittedName>
        <fullName evidence="1">Uncharacterized protein</fullName>
    </submittedName>
</protein>
<dbReference type="eggNOG" id="ENOG502ZCI0">
    <property type="taxonomic scope" value="Bacteria"/>
</dbReference>
<dbReference type="KEGG" id="ccb:Clocel_4016"/>
<dbReference type="Proteomes" id="UP000002730">
    <property type="component" value="Chromosome"/>
</dbReference>
<dbReference type="HOGENOM" id="CLU_145280_0_0_9"/>
<keyword evidence="2" id="KW-1185">Reference proteome</keyword>
<sequence>MALNFANLKLEVIDITSNSTPEIYVNNNGVTFSKRVLEDLGYPQYVQFYTDPENKVFAVRPCKGTETKATSFAKAKTEQKNTLSITNKNLREVLVQLIPNFVEKTRYKIVGEYDAENKIMLYDMSKAEESSYRTGDAADEK</sequence>
<accession>D9SLP2</accession>
<reference evidence="1 2" key="1">
    <citation type="submission" date="2010-08" db="EMBL/GenBank/DDBJ databases">
        <title>Complete sequence of Clostridium cellulovorans 743B.</title>
        <authorList>
            <consortium name="US DOE Joint Genome Institute"/>
            <person name="Lucas S."/>
            <person name="Copeland A."/>
            <person name="Lapidus A."/>
            <person name="Cheng J.-F."/>
            <person name="Bruce D."/>
            <person name="Goodwin L."/>
            <person name="Pitluck S."/>
            <person name="Chertkov O."/>
            <person name="Detter J.C."/>
            <person name="Han C."/>
            <person name="Tapia R."/>
            <person name="Land M."/>
            <person name="Hauser L."/>
            <person name="Chang Y.-J."/>
            <person name="Jeffries C."/>
            <person name="Kyrpides N."/>
            <person name="Ivanova N."/>
            <person name="Mikhailova N."/>
            <person name="Hemme C.L."/>
            <person name="Woyke T."/>
        </authorList>
    </citation>
    <scope>NUCLEOTIDE SEQUENCE [LARGE SCALE GENOMIC DNA]</scope>
    <source>
        <strain evidence="2">ATCC 35296 / DSM 3052 / OCM 3 / 743B</strain>
    </source>
</reference>